<dbReference type="InParanoid" id="A0A0R0H542"/>
<organism evidence="2">
    <name type="scientific">Glycine max</name>
    <name type="common">Soybean</name>
    <name type="synonym">Glycine hispida</name>
    <dbReference type="NCBI Taxonomy" id="3847"/>
    <lineage>
        <taxon>Eukaryota</taxon>
        <taxon>Viridiplantae</taxon>
        <taxon>Streptophyta</taxon>
        <taxon>Embryophyta</taxon>
        <taxon>Tracheophyta</taxon>
        <taxon>Spermatophyta</taxon>
        <taxon>Magnoliopsida</taxon>
        <taxon>eudicotyledons</taxon>
        <taxon>Gunneridae</taxon>
        <taxon>Pentapetalae</taxon>
        <taxon>rosids</taxon>
        <taxon>fabids</taxon>
        <taxon>Fabales</taxon>
        <taxon>Fabaceae</taxon>
        <taxon>Papilionoideae</taxon>
        <taxon>50 kb inversion clade</taxon>
        <taxon>NPAAA clade</taxon>
        <taxon>indigoferoid/millettioid clade</taxon>
        <taxon>Phaseoleae</taxon>
        <taxon>Glycine</taxon>
        <taxon>Glycine subgen. Soja</taxon>
    </lineage>
</organism>
<dbReference type="STRING" id="3847.A0A0R0H542"/>
<reference evidence="3" key="2">
    <citation type="submission" date="2018-02" db="UniProtKB">
        <authorList>
            <consortium name="EnsemblPlants"/>
        </authorList>
    </citation>
    <scope>IDENTIFICATION</scope>
    <source>
        <strain evidence="3">Williams 82</strain>
    </source>
</reference>
<proteinExistence type="predicted"/>
<dbReference type="Gramene" id="KRH25985">
    <property type="protein sequence ID" value="KRH25985"/>
    <property type="gene ID" value="GLYMA_12G143800"/>
</dbReference>
<dbReference type="GO" id="GO:0006364">
    <property type="term" value="P:rRNA processing"/>
    <property type="evidence" value="ECO:0007669"/>
    <property type="project" value="InterPro"/>
</dbReference>
<dbReference type="PANTHER" id="PTHR22734:SF2">
    <property type="entry name" value="U3 SMALL NUCLEOLAR RIBONUCLEOPROTEIN PROTEIN IMP4"/>
    <property type="match status" value="1"/>
</dbReference>
<evidence type="ECO:0000313" key="4">
    <source>
        <dbReference type="Proteomes" id="UP000008827"/>
    </source>
</evidence>
<dbReference type="SMR" id="A0A0R0H542"/>
<evidence type="ECO:0000313" key="2">
    <source>
        <dbReference type="EMBL" id="KRH25985.1"/>
    </source>
</evidence>
<dbReference type="AlphaFoldDB" id="A0A0R0H542"/>
<evidence type="ECO:0000259" key="1">
    <source>
        <dbReference type="PROSITE" id="PS50833"/>
    </source>
</evidence>
<evidence type="ECO:0000313" key="3">
    <source>
        <dbReference type="EnsemblPlants" id="KRH25985"/>
    </source>
</evidence>
<dbReference type="Gene3D" id="3.40.50.10480">
    <property type="entry name" value="Probable brix-domain ribosomal biogenesis protein"/>
    <property type="match status" value="1"/>
</dbReference>
<name>A0A0R0H542_SOYBN</name>
<accession>A0A0R0H542</accession>
<dbReference type="PANTHER" id="PTHR22734">
    <property type="entry name" value="U3 SMALL NUCLEOLAR RIBONUCLEOPROTEIN PROTEIN IMP4"/>
    <property type="match status" value="1"/>
</dbReference>
<feature type="domain" description="Brix" evidence="1">
    <location>
        <begin position="34"/>
        <end position="102"/>
    </location>
</feature>
<reference evidence="2 3" key="1">
    <citation type="journal article" date="2010" name="Nature">
        <title>Genome sequence of the palaeopolyploid soybean.</title>
        <authorList>
            <person name="Schmutz J."/>
            <person name="Cannon S.B."/>
            <person name="Schlueter J."/>
            <person name="Ma J."/>
            <person name="Mitros T."/>
            <person name="Nelson W."/>
            <person name="Hyten D.L."/>
            <person name="Song Q."/>
            <person name="Thelen J.J."/>
            <person name="Cheng J."/>
            <person name="Xu D."/>
            <person name="Hellsten U."/>
            <person name="May G.D."/>
            <person name="Yu Y."/>
            <person name="Sakurai T."/>
            <person name="Umezawa T."/>
            <person name="Bhattacharyya M.K."/>
            <person name="Sandhu D."/>
            <person name="Valliyodan B."/>
            <person name="Lindquist E."/>
            <person name="Peto M."/>
            <person name="Grant D."/>
            <person name="Shu S."/>
            <person name="Goodstein D."/>
            <person name="Barry K."/>
            <person name="Futrell-Griggs M."/>
            <person name="Abernathy B."/>
            <person name="Du J."/>
            <person name="Tian Z."/>
            <person name="Zhu L."/>
            <person name="Gill N."/>
            <person name="Joshi T."/>
            <person name="Libault M."/>
            <person name="Sethuraman A."/>
            <person name="Zhang X.-C."/>
            <person name="Shinozaki K."/>
            <person name="Nguyen H.T."/>
            <person name="Wing R.A."/>
            <person name="Cregan P."/>
            <person name="Specht J."/>
            <person name="Grimwood J."/>
            <person name="Rokhsar D."/>
            <person name="Stacey G."/>
            <person name="Shoemaker R.C."/>
            <person name="Jackson S.A."/>
        </authorList>
    </citation>
    <scope>NUCLEOTIDE SEQUENCE</scope>
    <source>
        <strain evidence="3">cv. Williams 82</strain>
        <tissue evidence="2">Callus</tissue>
    </source>
</reference>
<sequence length="102" mass="11685">MEIPSNIKQPWNSEYSVPRTHIDDEYAYAAEKDPKILLTTSRDPSAPLQQFVKELSFVFPNVQRVNPDGQMCQVKIIFFKGPNCIFCNSVCEFGLVFLLLDI</sequence>
<gene>
    <name evidence="2" type="ORF">GLYMA_12G143800</name>
</gene>
<dbReference type="EMBL" id="CM000845">
    <property type="protein sequence ID" value="KRH25985.1"/>
    <property type="molecule type" value="Genomic_DNA"/>
</dbReference>
<reference evidence="2" key="3">
    <citation type="submission" date="2018-07" db="EMBL/GenBank/DDBJ databases">
        <title>WGS assembly of Glycine max.</title>
        <authorList>
            <person name="Schmutz J."/>
            <person name="Cannon S."/>
            <person name="Schlueter J."/>
            <person name="Ma J."/>
            <person name="Mitros T."/>
            <person name="Nelson W."/>
            <person name="Hyten D."/>
            <person name="Song Q."/>
            <person name="Thelen J."/>
            <person name="Cheng J."/>
            <person name="Xu D."/>
            <person name="Hellsten U."/>
            <person name="May G."/>
            <person name="Yu Y."/>
            <person name="Sakurai T."/>
            <person name="Umezawa T."/>
            <person name="Bhattacharyya M."/>
            <person name="Sandhu D."/>
            <person name="Valliyodan B."/>
            <person name="Lindquist E."/>
            <person name="Peto M."/>
            <person name="Grant D."/>
            <person name="Shu S."/>
            <person name="Goodstein D."/>
            <person name="Barry K."/>
            <person name="Futrell-Griggs M."/>
            <person name="Abernathy B."/>
            <person name="Du J."/>
            <person name="Tian Z."/>
            <person name="Zhu L."/>
            <person name="Gill N."/>
            <person name="Joshi T."/>
            <person name="Libault M."/>
            <person name="Sethuraman A."/>
            <person name="Zhang X."/>
            <person name="Shinozaki K."/>
            <person name="Nguyen H."/>
            <person name="Wing R."/>
            <person name="Cregan P."/>
            <person name="Specht J."/>
            <person name="Grimwood J."/>
            <person name="Rokhsar D."/>
            <person name="Stacey G."/>
            <person name="Shoemaker R."/>
            <person name="Jackson S."/>
        </authorList>
    </citation>
    <scope>NUCLEOTIDE SEQUENCE</scope>
    <source>
        <tissue evidence="2">Callus</tissue>
    </source>
</reference>
<dbReference type="GO" id="GO:0042134">
    <property type="term" value="F:rRNA primary transcript binding"/>
    <property type="evidence" value="ECO:0007669"/>
    <property type="project" value="InterPro"/>
</dbReference>
<dbReference type="EnsemblPlants" id="KRH25985">
    <property type="protein sequence ID" value="KRH25985"/>
    <property type="gene ID" value="GLYMA_12G143800"/>
</dbReference>
<keyword evidence="4" id="KW-1185">Reference proteome</keyword>
<dbReference type="InterPro" id="IPR044281">
    <property type="entry name" value="IMP4/RPF1"/>
</dbReference>
<dbReference type="SUPFAM" id="SSF52954">
    <property type="entry name" value="Class II aaRS ABD-related"/>
    <property type="match status" value="1"/>
</dbReference>
<dbReference type="PROSITE" id="PS50833">
    <property type="entry name" value="BRIX"/>
    <property type="match status" value="1"/>
</dbReference>
<protein>
    <recommendedName>
        <fullName evidence="1">Brix domain-containing protein</fullName>
    </recommendedName>
</protein>
<dbReference type="InterPro" id="IPR007109">
    <property type="entry name" value="Brix"/>
</dbReference>
<dbReference type="Proteomes" id="UP000008827">
    <property type="component" value="Chromosome 12"/>
</dbReference>